<dbReference type="InterPro" id="IPR006047">
    <property type="entry name" value="GH13_cat_dom"/>
</dbReference>
<dbReference type="PANTHER" id="PTHR10357">
    <property type="entry name" value="ALPHA-AMYLASE FAMILY MEMBER"/>
    <property type="match status" value="1"/>
</dbReference>
<evidence type="ECO:0000256" key="1">
    <source>
        <dbReference type="SAM" id="MobiDB-lite"/>
    </source>
</evidence>
<proteinExistence type="predicted"/>
<feature type="domain" description="Glycosyl hydrolase family 13 catalytic" evidence="3">
    <location>
        <begin position="63"/>
        <end position="488"/>
    </location>
</feature>
<name>A0ABV8MKA9_9NEIS</name>
<dbReference type="InterPro" id="IPR017853">
    <property type="entry name" value="GH"/>
</dbReference>
<dbReference type="Proteomes" id="UP001595791">
    <property type="component" value="Unassembled WGS sequence"/>
</dbReference>
<dbReference type="Pfam" id="PF00128">
    <property type="entry name" value="Alpha-amylase"/>
    <property type="match status" value="2"/>
</dbReference>
<dbReference type="PANTHER" id="PTHR10357:SF209">
    <property type="entry name" value="PERIPLASMIC ALPHA-AMYLASE"/>
    <property type="match status" value="1"/>
</dbReference>
<dbReference type="EMBL" id="JBHSBU010000001">
    <property type="protein sequence ID" value="MFC4157746.1"/>
    <property type="molecule type" value="Genomic_DNA"/>
</dbReference>
<feature type="signal peptide" evidence="2">
    <location>
        <begin position="1"/>
        <end position="23"/>
    </location>
</feature>
<evidence type="ECO:0000313" key="4">
    <source>
        <dbReference type="EMBL" id="MFC4157746.1"/>
    </source>
</evidence>
<evidence type="ECO:0000256" key="2">
    <source>
        <dbReference type="SAM" id="SignalP"/>
    </source>
</evidence>
<keyword evidence="4" id="KW-0378">Hydrolase</keyword>
<evidence type="ECO:0000313" key="5">
    <source>
        <dbReference type="Proteomes" id="UP001595791"/>
    </source>
</evidence>
<protein>
    <submittedName>
        <fullName evidence="4">Alpha-amylase family glycosyl hydrolase</fullName>
    </submittedName>
</protein>
<dbReference type="RefSeq" id="WP_378159705.1">
    <property type="nucleotide sequence ID" value="NZ_JBHSBU010000001.1"/>
</dbReference>
<keyword evidence="5" id="KW-1185">Reference proteome</keyword>
<gene>
    <name evidence="4" type="ORF">ACFOW7_00110</name>
</gene>
<sequence>MNITGRIGLSLLALLLAACATQAPTQNPTPTVAVTATAAAEPTAHPMPAARPASFADNPIVYFIVTDRFRNGNRANDHSYGRLGDGQSEIGTFHGGDLAGITEKLREGYFRELGVNALWITAPYEQIHGWVVGGNKEFRHYAYHGYYPLDFTVLDRNMGTPEELREMVDTAHGQGIRVLFDVVMNHPGYADIATLSRYLPEVLWKGWQAHGLSDYHSWIDYNSFAFTGWWGPDWIRSGLPGYREGGRDDRTMQLAYLPDFRTEETKPVDLPPLLKKKPDTRAVPLPNTPVRGYLIKWLSDWVREYGIDGFRCDTAKHVELAAWRELKAASSEALAQWKAANPHKKIDDAPFWMTGEVWGHGVERSAYFDHGFDSLINFDFQDRPLEEPRQLNQLYSDYAARLREGGFDVLSYLSSHDTRLYRRDRMMAAATALLLAPGGVQIFYGDESGRQPGPASAGDPQQATRSDMNWATLDQALLAHFRKLGQFRARHRALARGSHRMLGEAPYTFGRIDERTGDRVVVALGADGTVSLPVGDLFREGERVRDAYSDASATVSAGRVRLDAAGAVVLLERAS</sequence>
<reference evidence="5" key="1">
    <citation type="journal article" date="2019" name="Int. J. Syst. Evol. Microbiol.">
        <title>The Global Catalogue of Microorganisms (GCM) 10K type strain sequencing project: providing services to taxonomists for standard genome sequencing and annotation.</title>
        <authorList>
            <consortium name="The Broad Institute Genomics Platform"/>
            <consortium name="The Broad Institute Genome Sequencing Center for Infectious Disease"/>
            <person name="Wu L."/>
            <person name="Ma J."/>
        </authorList>
    </citation>
    <scope>NUCLEOTIDE SEQUENCE [LARGE SCALE GENOMIC DNA]</scope>
    <source>
        <strain evidence="5">LMG 29894</strain>
    </source>
</reference>
<accession>A0ABV8MKA9</accession>
<feature type="chain" id="PRO_5046163231" evidence="2">
    <location>
        <begin position="24"/>
        <end position="575"/>
    </location>
</feature>
<dbReference type="GO" id="GO:0016787">
    <property type="term" value="F:hydrolase activity"/>
    <property type="evidence" value="ECO:0007669"/>
    <property type="project" value="UniProtKB-KW"/>
</dbReference>
<keyword evidence="2" id="KW-0732">Signal</keyword>
<dbReference type="Gene3D" id="3.20.20.80">
    <property type="entry name" value="Glycosidases"/>
    <property type="match status" value="2"/>
</dbReference>
<evidence type="ECO:0000259" key="3">
    <source>
        <dbReference type="SMART" id="SM00642"/>
    </source>
</evidence>
<dbReference type="SUPFAM" id="SSF51445">
    <property type="entry name" value="(Trans)glycosidases"/>
    <property type="match status" value="1"/>
</dbReference>
<dbReference type="PROSITE" id="PS51257">
    <property type="entry name" value="PROKAR_LIPOPROTEIN"/>
    <property type="match status" value="1"/>
</dbReference>
<organism evidence="4 5">
    <name type="scientific">Chitinimonas lacunae</name>
    <dbReference type="NCBI Taxonomy" id="1963018"/>
    <lineage>
        <taxon>Bacteria</taxon>
        <taxon>Pseudomonadati</taxon>
        <taxon>Pseudomonadota</taxon>
        <taxon>Betaproteobacteria</taxon>
        <taxon>Neisseriales</taxon>
        <taxon>Chitinibacteraceae</taxon>
        <taxon>Chitinimonas</taxon>
    </lineage>
</organism>
<feature type="region of interest" description="Disordered" evidence="1">
    <location>
        <begin position="445"/>
        <end position="464"/>
    </location>
</feature>
<comment type="caution">
    <text evidence="4">The sequence shown here is derived from an EMBL/GenBank/DDBJ whole genome shotgun (WGS) entry which is preliminary data.</text>
</comment>
<dbReference type="SMART" id="SM00642">
    <property type="entry name" value="Aamy"/>
    <property type="match status" value="1"/>
</dbReference>